<keyword evidence="3 7" id="KW-0694">RNA-binding</keyword>
<evidence type="ECO:0000256" key="7">
    <source>
        <dbReference type="PIRNR" id="PIRNR002111"/>
    </source>
</evidence>
<dbReference type="GO" id="GO:0022627">
    <property type="term" value="C:cytosolic small ribosomal subunit"/>
    <property type="evidence" value="ECO:0007669"/>
    <property type="project" value="TreeGrafter"/>
</dbReference>
<dbReference type="PROSITE" id="PS50126">
    <property type="entry name" value="S1"/>
    <property type="match status" value="6"/>
</dbReference>
<dbReference type="NCBIfam" id="TIGR00717">
    <property type="entry name" value="rpsA"/>
    <property type="match status" value="1"/>
</dbReference>
<dbReference type="AlphaFoldDB" id="A0AAE9LCM9"/>
<dbReference type="GO" id="GO:0006412">
    <property type="term" value="P:translation"/>
    <property type="evidence" value="ECO:0007669"/>
    <property type="project" value="InterPro"/>
</dbReference>
<dbReference type="CDD" id="cd05691">
    <property type="entry name" value="S1_RPS1_repeat_ec6"/>
    <property type="match status" value="1"/>
</dbReference>
<evidence type="ECO:0000256" key="1">
    <source>
        <dbReference type="ARBA" id="ARBA00006767"/>
    </source>
</evidence>
<dbReference type="InterPro" id="IPR000110">
    <property type="entry name" value="Ribosomal_bS1"/>
</dbReference>
<comment type="function">
    <text evidence="6 7">Binds mRNA; thus facilitating recognition of the initiation point. It is needed to translate mRNA with a short Shine-Dalgarno (SD) purine-rich sequence.</text>
</comment>
<dbReference type="GO" id="GO:0003729">
    <property type="term" value="F:mRNA binding"/>
    <property type="evidence" value="ECO:0007669"/>
    <property type="project" value="TreeGrafter"/>
</dbReference>
<evidence type="ECO:0000256" key="2">
    <source>
        <dbReference type="ARBA" id="ARBA00022737"/>
    </source>
</evidence>
<keyword evidence="2" id="KW-0677">Repeat</keyword>
<evidence type="ECO:0000256" key="5">
    <source>
        <dbReference type="ARBA" id="ARBA00023274"/>
    </source>
</evidence>
<dbReference type="GO" id="GO:0003735">
    <property type="term" value="F:structural constituent of ribosome"/>
    <property type="evidence" value="ECO:0007669"/>
    <property type="project" value="InterPro"/>
</dbReference>
<accession>A0AAE9LCM9</accession>
<feature type="domain" description="S1 motif" evidence="8">
    <location>
        <begin position="283"/>
        <end position="353"/>
    </location>
</feature>
<dbReference type="PANTHER" id="PTHR10724:SF7">
    <property type="entry name" value="SMALL RIBOSOMAL SUBUNIT PROTEIN BS1C"/>
    <property type="match status" value="1"/>
</dbReference>
<dbReference type="InterPro" id="IPR012340">
    <property type="entry name" value="NA-bd_OB-fold"/>
</dbReference>
<reference evidence="9" key="1">
    <citation type="submission" date="2022-05" db="EMBL/GenBank/DDBJ databases">
        <title>Brucella abortus biovar 1 isolated from water buffalo in Campania region.</title>
        <authorList>
            <person name="Riccardi M.G."/>
            <person name="Paradiso R."/>
            <person name="Borriello G."/>
        </authorList>
    </citation>
    <scope>NUCLEOTIDE SEQUENCE</scope>
    <source>
        <strain evidence="9">69841</strain>
    </source>
</reference>
<keyword evidence="5 7" id="KW-0687">Ribonucleoprotein</keyword>
<dbReference type="FunFam" id="2.40.50.140:FF:000011">
    <property type="entry name" value="30S ribosomal protein S1"/>
    <property type="match status" value="1"/>
</dbReference>
<dbReference type="NCBIfam" id="NF004952">
    <property type="entry name" value="PRK06299.1-2"/>
    <property type="match status" value="1"/>
</dbReference>
<dbReference type="PIRSF" id="PIRSF002111">
    <property type="entry name" value="RpsA"/>
    <property type="match status" value="1"/>
</dbReference>
<dbReference type="SUPFAM" id="SSF50249">
    <property type="entry name" value="Nucleic acid-binding proteins"/>
    <property type="match status" value="6"/>
</dbReference>
<feature type="domain" description="S1 motif" evidence="8">
    <location>
        <begin position="370"/>
        <end position="440"/>
    </location>
</feature>
<dbReference type="InterPro" id="IPR035104">
    <property type="entry name" value="Ribosomal_protein_S1-like"/>
</dbReference>
<dbReference type="SMART" id="SM00316">
    <property type="entry name" value="S1"/>
    <property type="match status" value="6"/>
</dbReference>
<dbReference type="RefSeq" id="WP_006086681.1">
    <property type="nucleotide sequence ID" value="NZ_CP023241.1"/>
</dbReference>
<dbReference type="Pfam" id="PF00575">
    <property type="entry name" value="S1"/>
    <property type="match status" value="6"/>
</dbReference>
<dbReference type="PRINTS" id="PR00681">
    <property type="entry name" value="RIBOSOMALS1"/>
</dbReference>
<evidence type="ECO:0000256" key="3">
    <source>
        <dbReference type="ARBA" id="ARBA00022884"/>
    </source>
</evidence>
<proteinExistence type="inferred from homology"/>
<feature type="domain" description="S1 motif" evidence="8">
    <location>
        <begin position="459"/>
        <end position="529"/>
    </location>
</feature>
<dbReference type="InterPro" id="IPR003029">
    <property type="entry name" value="S1_domain"/>
</dbReference>
<evidence type="ECO:0000259" key="8">
    <source>
        <dbReference type="PROSITE" id="PS50126"/>
    </source>
</evidence>
<dbReference type="NCBIfam" id="NF004955">
    <property type="entry name" value="PRK06299.1-5"/>
    <property type="match status" value="1"/>
</dbReference>
<dbReference type="CDD" id="cd05687">
    <property type="entry name" value="S1_RPS1_repeat_ec1_hs1"/>
    <property type="match status" value="1"/>
</dbReference>
<comment type="similarity">
    <text evidence="1 7">Belongs to the bacterial ribosomal protein bS1 family.</text>
</comment>
<evidence type="ECO:0000256" key="6">
    <source>
        <dbReference type="ARBA" id="ARBA00025604"/>
    </source>
</evidence>
<sequence>MSQSNPTRADFESLLAESFAEHDLAEGYVVKGRIVAIEKDMAIIDAGLKVEGRVPLKEFGAKGKDGTLKPGDEVEVYVERIENALGEAVLSREKARREESWVKLEQKFANGERVDGVIFNQVKGGFTVDLDGAVAFLPRSQVDIRPIRDVTPLMHVPQPFEILKMDKRRGNIVVSRRTVLEESRAEQRSEIVQNLEEGQVVEGVVKNITDYGAFVDLGGIDGLLHVTDMAWRRVNHPSEILTIGQTVKVQIIRINQETHRISLGMKQLESDPWDGIGAKYPIGKKITGTVTNITDYGAFVEIEPGIEGLIHVSEMSWTKKNVHPGKILSTTQEVEVVVLEVDPVKRRISLGLKQTLDNPWTTFAQKYPVGTVVEGEVKNKTEFGLFIGLDGDVDGMVHLSDLDWNRPGEQVIEEYNKGEVVKAVVLDVDVEKERISLGIKQLSGDKVGEAAASGELRKNAIVTCEVTAVTDGGLEVRLVDHDLDSFIRRSDLSRDRDEQRPERFTVGQKVDARVIAFDKKTRKLQVSIKALEIAEEKEAVAQYGSSDSGASLGDILGAALKKQEKN</sequence>
<evidence type="ECO:0000313" key="9">
    <source>
        <dbReference type="EMBL" id="URS49837.1"/>
    </source>
</evidence>
<dbReference type="CDD" id="cd04465">
    <property type="entry name" value="S1_RPS1_repeat_ec2_hs2"/>
    <property type="match status" value="1"/>
</dbReference>
<evidence type="ECO:0000313" key="10">
    <source>
        <dbReference type="Proteomes" id="UP001056690"/>
    </source>
</evidence>
<dbReference type="Proteomes" id="UP001056690">
    <property type="component" value="Chromosome 1"/>
</dbReference>
<gene>
    <name evidence="9" type="primary">rpsA</name>
    <name evidence="9" type="ORF">NBW10_02460</name>
</gene>
<feature type="domain" description="S1 motif" evidence="8">
    <location>
        <begin position="27"/>
        <end position="93"/>
    </location>
</feature>
<dbReference type="PANTHER" id="PTHR10724">
    <property type="entry name" value="30S RIBOSOMAL PROTEIN S1"/>
    <property type="match status" value="1"/>
</dbReference>
<dbReference type="FunFam" id="2.40.50.140:FF:000018">
    <property type="entry name" value="30S ribosomal protein S1"/>
    <property type="match status" value="1"/>
</dbReference>
<evidence type="ECO:0000256" key="4">
    <source>
        <dbReference type="ARBA" id="ARBA00022980"/>
    </source>
</evidence>
<feature type="domain" description="S1 motif" evidence="8">
    <location>
        <begin position="111"/>
        <end position="177"/>
    </location>
</feature>
<name>A0AAE9LCM9_BRUAO</name>
<dbReference type="Gene3D" id="2.40.50.140">
    <property type="entry name" value="Nucleic acid-binding proteins"/>
    <property type="match status" value="6"/>
</dbReference>
<dbReference type="EMBL" id="CP098117">
    <property type="protein sequence ID" value="URS49837.1"/>
    <property type="molecule type" value="Genomic_DNA"/>
</dbReference>
<protein>
    <recommendedName>
        <fullName evidence="7">30S ribosomal protein S1</fullName>
    </recommendedName>
</protein>
<dbReference type="CDD" id="cd05688">
    <property type="entry name" value="S1_RPS1_repeat_ec3"/>
    <property type="match status" value="1"/>
</dbReference>
<organism evidence="9 10">
    <name type="scientific">Brucella abortus</name>
    <dbReference type="NCBI Taxonomy" id="235"/>
    <lineage>
        <taxon>Bacteria</taxon>
        <taxon>Pseudomonadati</taxon>
        <taxon>Pseudomonadota</taxon>
        <taxon>Alphaproteobacteria</taxon>
        <taxon>Hyphomicrobiales</taxon>
        <taxon>Brucellaceae</taxon>
        <taxon>Brucella/Ochrobactrum group</taxon>
        <taxon>Brucella</taxon>
    </lineage>
</organism>
<feature type="domain" description="S1 motif" evidence="8">
    <location>
        <begin position="198"/>
        <end position="266"/>
    </location>
</feature>
<keyword evidence="4 7" id="KW-0689">Ribosomal protein</keyword>
<dbReference type="InterPro" id="IPR050437">
    <property type="entry name" value="Ribos_protein_bS1-like"/>
</dbReference>